<proteinExistence type="predicted"/>
<protein>
    <submittedName>
        <fullName evidence="2">Uncharacterized protein</fullName>
    </submittedName>
</protein>
<organism evidence="2 3">
    <name type="scientific">Cuscuta epithymum</name>
    <dbReference type="NCBI Taxonomy" id="186058"/>
    <lineage>
        <taxon>Eukaryota</taxon>
        <taxon>Viridiplantae</taxon>
        <taxon>Streptophyta</taxon>
        <taxon>Embryophyta</taxon>
        <taxon>Tracheophyta</taxon>
        <taxon>Spermatophyta</taxon>
        <taxon>Magnoliopsida</taxon>
        <taxon>eudicotyledons</taxon>
        <taxon>Gunneridae</taxon>
        <taxon>Pentapetalae</taxon>
        <taxon>asterids</taxon>
        <taxon>lamiids</taxon>
        <taxon>Solanales</taxon>
        <taxon>Convolvulaceae</taxon>
        <taxon>Cuscuteae</taxon>
        <taxon>Cuscuta</taxon>
        <taxon>Cuscuta subgen. Cuscuta</taxon>
    </lineage>
</organism>
<feature type="region of interest" description="Disordered" evidence="1">
    <location>
        <begin position="23"/>
        <end position="45"/>
    </location>
</feature>
<comment type="caution">
    <text evidence="2">The sequence shown here is derived from an EMBL/GenBank/DDBJ whole genome shotgun (WGS) entry which is preliminary data.</text>
</comment>
<gene>
    <name evidence="2" type="ORF">CEPIT_LOCUS32636</name>
</gene>
<reference evidence="2" key="1">
    <citation type="submission" date="2022-07" db="EMBL/GenBank/DDBJ databases">
        <authorList>
            <person name="Macas J."/>
            <person name="Novak P."/>
            <person name="Neumann P."/>
        </authorList>
    </citation>
    <scope>NUCLEOTIDE SEQUENCE</scope>
</reference>
<name>A0AAV0FCD7_9ASTE</name>
<accession>A0AAV0FCD7</accession>
<keyword evidence="3" id="KW-1185">Reference proteome</keyword>
<feature type="compositionally biased region" description="Basic residues" evidence="1">
    <location>
        <begin position="27"/>
        <end position="40"/>
    </location>
</feature>
<dbReference type="Proteomes" id="UP001152523">
    <property type="component" value="Unassembled WGS sequence"/>
</dbReference>
<dbReference type="AlphaFoldDB" id="A0AAV0FCD7"/>
<evidence type="ECO:0000313" key="3">
    <source>
        <dbReference type="Proteomes" id="UP001152523"/>
    </source>
</evidence>
<evidence type="ECO:0000256" key="1">
    <source>
        <dbReference type="SAM" id="MobiDB-lite"/>
    </source>
</evidence>
<evidence type="ECO:0000313" key="2">
    <source>
        <dbReference type="EMBL" id="CAH9133030.1"/>
    </source>
</evidence>
<dbReference type="EMBL" id="CAMAPF010000974">
    <property type="protein sequence ID" value="CAH9133030.1"/>
    <property type="molecule type" value="Genomic_DNA"/>
</dbReference>
<sequence>MFDYCSVDGDKKRESEYSLGISSKDGWKKKPLKKKKKKSKASQYSRCLWPSQGAVRDFSKFNGHSEMDDYPETDWSERELALEKIHMHAFSKRNSCLLYDSSDNNNNSKRLDPSFVQKAAARQGISYPSSYSLLQCLPSIKYTKRNQQWDFNQYHMWLLSSVLCFGFTMLFSKPTRLSSLRSTPSAASSKPSTLASISSTLQKNPGMLLA</sequence>